<reference evidence="1 2" key="1">
    <citation type="journal article" date="2018" name="ISME J.">
        <title>A methanotrophic archaeon couples anaerobic oxidation of methane to Fe(III) reduction.</title>
        <authorList>
            <person name="Cai C."/>
            <person name="Leu A.O."/>
            <person name="Xie G.J."/>
            <person name="Guo J."/>
            <person name="Feng Y."/>
            <person name="Zhao J.X."/>
            <person name="Tyson G.W."/>
            <person name="Yuan Z."/>
            <person name="Hu S."/>
        </authorList>
    </citation>
    <scope>NUCLEOTIDE SEQUENCE [LARGE SCALE GENOMIC DNA]</scope>
    <source>
        <strain evidence="1">FeB_12</strain>
    </source>
</reference>
<dbReference type="SUPFAM" id="SSF50346">
    <property type="entry name" value="PRC-barrel domain"/>
    <property type="match status" value="2"/>
</dbReference>
<accession>A0A855X1F4</accession>
<dbReference type="GO" id="GO:0030077">
    <property type="term" value="C:plasma membrane light-harvesting complex"/>
    <property type="evidence" value="ECO:0007669"/>
    <property type="project" value="InterPro"/>
</dbReference>
<evidence type="ECO:0000313" key="2">
    <source>
        <dbReference type="Proteomes" id="UP000250918"/>
    </source>
</evidence>
<proteinExistence type="predicted"/>
<dbReference type="InterPro" id="IPR014747">
    <property type="entry name" value="Bac_photo_RC_H_C"/>
</dbReference>
<evidence type="ECO:0000313" key="1">
    <source>
        <dbReference type="EMBL" id="PWB73045.1"/>
    </source>
</evidence>
<sequence>MQYSARNIIGCAILARDGLCGEVRDVLFGDDSWKIRYVVSRAIVAGVNRDFQLAIEAIHSLNLHNRSIRFSGTVGEAQSKTHIDQDPPVSRQQQLKRNAIWLLSPIYEIDFTWGSNSIQTVWPAFFAKPAADEASKDGEISKKYDPHLRSSREVMGYRVYAPNGKVGRVVDILFDDVSQSVTDMVVQKRRFWWRMCYLLSAADIHGISWPLMRVSTLLDTNKLRPMSPGAAFVEVEPGAWIDSAGRSVQHRP</sequence>
<dbReference type="InterPro" id="IPR011033">
    <property type="entry name" value="PRC_barrel-like_sf"/>
</dbReference>
<organism evidence="1 2">
    <name type="scientific">candidate division GN15 bacterium</name>
    <dbReference type="NCBI Taxonomy" id="2072418"/>
    <lineage>
        <taxon>Bacteria</taxon>
        <taxon>candidate division GN15</taxon>
    </lineage>
</organism>
<dbReference type="Gene3D" id="3.90.50.10">
    <property type="entry name" value="Photosynthetic Reaction Center, subunit H, domain 2"/>
    <property type="match status" value="2"/>
</dbReference>
<gene>
    <name evidence="1" type="ORF">C3F09_05720</name>
</gene>
<dbReference type="EMBL" id="PQAP01000066">
    <property type="protein sequence ID" value="PWB73045.1"/>
    <property type="molecule type" value="Genomic_DNA"/>
</dbReference>
<dbReference type="AlphaFoldDB" id="A0A855X1F4"/>
<dbReference type="GO" id="GO:0019684">
    <property type="term" value="P:photosynthesis, light reaction"/>
    <property type="evidence" value="ECO:0007669"/>
    <property type="project" value="InterPro"/>
</dbReference>
<evidence type="ECO:0008006" key="3">
    <source>
        <dbReference type="Google" id="ProtNLM"/>
    </source>
</evidence>
<dbReference type="Proteomes" id="UP000250918">
    <property type="component" value="Unassembled WGS sequence"/>
</dbReference>
<comment type="caution">
    <text evidence="1">The sequence shown here is derived from an EMBL/GenBank/DDBJ whole genome shotgun (WGS) entry which is preliminary data.</text>
</comment>
<name>A0A855X1F4_9BACT</name>
<protein>
    <recommendedName>
        <fullName evidence="3">PRC-barrel domain-containing protein</fullName>
    </recommendedName>
</protein>